<feature type="region of interest" description="Disordered" evidence="3">
    <location>
        <begin position="216"/>
        <end position="256"/>
    </location>
</feature>
<sequence length="1755" mass="188772">MSRGYIERRHCPSAVPLKQQPNCEQPVATVLVRAAQIPESETLTSRCYTPSSGDCRQKNRVARLGLCQREVGVSPASSDKKLSRYGSCGDTSDSSSYSSSLCTGSGGVTGSQTSPSDPHRRLYDGTALDFLGCRQVSVLAMDSPKSAAPAGAQTPRNTLSKATGLSLSVPPSSDKKALESTDGNWMLKSEALAEAEKAKVRSLHARNIVVSNKLSEAKKAEERKRLVNGGEPNPLDRSASDAPSPVHSPTSRVPAPHQFHSVSAKAYSGNHGIRVESPQRPSILARDEMGNLFLVPVLDSATHSGQKRILSRTSSGSGTSPGSALPAQNEAFVFTVASRHSNSTPDLLDKSILHGATLSPYVAKGSRPSSHSSSVQTLPRKLNETKYKVRSPEVVSNSDYLYSTMPRNVVVKGEGTNVYSGAVVRVQVPGHTPKYLKHSHSVDTEHTISRHAQYAQRRSKSTGHELDRTENVSGAELRYIDAEVHIDGISGDKKEKKHRKNRNKSTGVIVNNEMTKTSQKKTDKVSRENTPRTVTLQKGRNGFGFVLRGAKSSTLDFKPTADFPALQYLDRINGENVVNATHEHTVSLIKNSGDVLDMKVITVKPLTHEVLDQRHIHADGTRTLPYKKKAPKPPIRSPQTFLSDLNKDPVFSSIDDFAVLDGLDRTLARYDTEADRQSLGNASDSYVLNNVVALRGVDQQNKTASISRRIKRLSSTPLEGIFERQGGDEISVDQSASHQPKPVVVGAQKVYASPQEARIKQNGGMNTSYSHHVSQIDVRDGDPDSQSLGNYSDVGSNIANVRLSTVTTHDKIYHTEQASDGIYSVPYKHHQPGGLSVKISENNSGNAIPPRPTRAAPPTPPISGGRNVIIPPPPSHAPPETPHSAELGQVVPIQTHQHQYANVSEEIQRQRSGTDSDSSFESSFRPGNKAYVAKEPVGAPGQGANHSRHSSGTSSLSSSTSNHGEYQLSNISANVGHGTKSSHLVSADVHSATPSEVLEPEPDYDKQEATPKMPRNDIPSLRSLREVTAGRDIRKADTYLNNGNLVKAATEVKRSEMSPAASPVINTRSTSINTEQSSRNLSQQITSHKAKGQAPTPPAASQPRNSPSTPTDKQEENVMSAFGNAIKMAALAREKRALEVDSGKSKAPTPPSSAAKIPPPPPGAPPLPPPSIPPATSSGQGSPVIEKKPVPAHVQKQLEETRKREESHAALLAAVAKRRNIVESVDREDLAESIETRIQRSRKLQTIVYKSDQSKPEVNVTTPPAAPVLAKNPLVEQFEGKKINDVKTPDSIRSHINNNNIMKTSNEEQSSPGHPPLTETKSNTDFLAAAEKARQQYLQKKQQATLERKTPGNSTAAPVESPSNTTNTGSNGKSPTKAVGAEAKNQTTLSDLAHIIAEKALERQRSTGGVLENHNNNNAASADTSSNSSLTLSSDGSVNAVELHGATTDFSHTDTPQSSRTTSFSGVTDDVLLMPVSARKRIFEARQSPTSKSVALTKDYHSNSGLVTATNKTNLAHSRPNTGSSVNGKAIHNGIVHLDGNHSVNVAADTNIEFIPPPPLFNGDAAVNGRAAHTVDDSVSKMSSMSTVSITSSADHSDSPPQSFSFDIVPPPPPPGFDDSPRTSSTDLSSNIEFIPPPLEFDSPVPVSPLTGTLKNVQKSNQSHSFSYPAVKTTPSYGGGHGGYREKDIYRWSSTDVASWLDSLQLGEFKETFIKNNVTGQLLTHMDRNKLISLGVTQVGHRMAIERAIKKAMIQ</sequence>
<gene>
    <name evidence="6" type="ORF">LSH36_87g05016</name>
</gene>
<feature type="compositionally biased region" description="Low complexity" evidence="3">
    <location>
        <begin position="85"/>
        <end position="103"/>
    </location>
</feature>
<reference evidence="6" key="1">
    <citation type="journal article" date="2023" name="Mol. Biol. Evol.">
        <title>Third-Generation Sequencing Reveals the Adaptive Role of the Epigenome in Three Deep-Sea Polychaetes.</title>
        <authorList>
            <person name="Perez M."/>
            <person name="Aroh O."/>
            <person name="Sun Y."/>
            <person name="Lan Y."/>
            <person name="Juniper S.K."/>
            <person name="Young C.R."/>
            <person name="Angers B."/>
            <person name="Qian P.Y."/>
        </authorList>
    </citation>
    <scope>NUCLEOTIDE SEQUENCE</scope>
    <source>
        <strain evidence="6">P08H-3</strain>
    </source>
</reference>
<feature type="domain" description="PDZ" evidence="5">
    <location>
        <begin position="533"/>
        <end position="604"/>
    </location>
</feature>
<feature type="domain" description="SAM" evidence="4">
    <location>
        <begin position="1692"/>
        <end position="1755"/>
    </location>
</feature>
<dbReference type="PROSITE" id="PS50106">
    <property type="entry name" value="PDZ"/>
    <property type="match status" value="1"/>
</dbReference>
<feature type="region of interest" description="Disordered" evidence="3">
    <location>
        <begin position="1136"/>
        <end position="1189"/>
    </location>
</feature>
<protein>
    <recommendedName>
        <fullName evidence="8">SAM domain-containing protein</fullName>
    </recommendedName>
</protein>
<dbReference type="PANTHER" id="PTHR24135">
    <property type="entry name" value="SH3 AND MULTIPLE ANKYRIN REPEAT DOMAINS PROTEIN"/>
    <property type="match status" value="1"/>
</dbReference>
<dbReference type="GO" id="GO:0045211">
    <property type="term" value="C:postsynaptic membrane"/>
    <property type="evidence" value="ECO:0007669"/>
    <property type="project" value="TreeGrafter"/>
</dbReference>
<feature type="region of interest" description="Disordered" evidence="3">
    <location>
        <begin position="77"/>
        <end position="121"/>
    </location>
</feature>
<dbReference type="PROSITE" id="PS50105">
    <property type="entry name" value="SAM_DOMAIN"/>
    <property type="match status" value="1"/>
</dbReference>
<feature type="compositionally biased region" description="Pro residues" evidence="3">
    <location>
        <begin position="849"/>
        <end position="861"/>
    </location>
</feature>
<evidence type="ECO:0000256" key="3">
    <source>
        <dbReference type="SAM" id="MobiDB-lite"/>
    </source>
</evidence>
<dbReference type="SUPFAM" id="SSF47769">
    <property type="entry name" value="SAM/Pointed domain"/>
    <property type="match status" value="1"/>
</dbReference>
<dbReference type="InterPro" id="IPR036034">
    <property type="entry name" value="PDZ_sf"/>
</dbReference>
<evidence type="ECO:0000259" key="5">
    <source>
        <dbReference type="PROSITE" id="PS50106"/>
    </source>
</evidence>
<dbReference type="GO" id="GO:0014069">
    <property type="term" value="C:postsynaptic density"/>
    <property type="evidence" value="ECO:0007669"/>
    <property type="project" value="UniProtKB-SubCell"/>
</dbReference>
<feature type="compositionally biased region" description="Low complexity" evidence="3">
    <location>
        <begin position="915"/>
        <end position="924"/>
    </location>
</feature>
<accession>A0AAD9NAF7</accession>
<dbReference type="Proteomes" id="UP001208570">
    <property type="component" value="Unassembled WGS sequence"/>
</dbReference>
<dbReference type="PANTHER" id="PTHR24135:SF28">
    <property type="entry name" value="LD13733P"/>
    <property type="match status" value="1"/>
</dbReference>
<dbReference type="GO" id="GO:0030160">
    <property type="term" value="F:synaptic receptor adaptor activity"/>
    <property type="evidence" value="ECO:0007669"/>
    <property type="project" value="TreeGrafter"/>
</dbReference>
<feature type="region of interest" description="Disordered" evidence="3">
    <location>
        <begin position="439"/>
        <end position="469"/>
    </location>
</feature>
<organism evidence="6 7">
    <name type="scientific">Paralvinella palmiformis</name>
    <dbReference type="NCBI Taxonomy" id="53620"/>
    <lineage>
        <taxon>Eukaryota</taxon>
        <taxon>Metazoa</taxon>
        <taxon>Spiralia</taxon>
        <taxon>Lophotrochozoa</taxon>
        <taxon>Annelida</taxon>
        <taxon>Polychaeta</taxon>
        <taxon>Sedentaria</taxon>
        <taxon>Canalipalpata</taxon>
        <taxon>Terebellida</taxon>
        <taxon>Terebelliformia</taxon>
        <taxon>Alvinellidae</taxon>
        <taxon>Paralvinella</taxon>
    </lineage>
</organism>
<feature type="compositionally biased region" description="Polar residues" evidence="3">
    <location>
        <begin position="1622"/>
        <end position="1632"/>
    </location>
</feature>
<dbReference type="GO" id="GO:0035255">
    <property type="term" value="F:ionotropic glutamate receptor binding"/>
    <property type="evidence" value="ECO:0007669"/>
    <property type="project" value="TreeGrafter"/>
</dbReference>
<feature type="region of interest" description="Disordered" evidence="3">
    <location>
        <begin position="1288"/>
        <end position="1321"/>
    </location>
</feature>
<feature type="region of interest" description="Disordered" evidence="3">
    <location>
        <begin position="361"/>
        <end position="383"/>
    </location>
</feature>
<feature type="region of interest" description="Disordered" evidence="3">
    <location>
        <begin position="844"/>
        <end position="884"/>
    </location>
</feature>
<feature type="compositionally biased region" description="Polar residues" evidence="3">
    <location>
        <begin position="154"/>
        <end position="171"/>
    </location>
</feature>
<comment type="subcellular location">
    <subcellularLocation>
        <location evidence="2">Postsynaptic density</location>
    </subcellularLocation>
</comment>
<feature type="compositionally biased region" description="Low complexity" evidence="3">
    <location>
        <begin position="950"/>
        <end position="964"/>
    </location>
</feature>
<feature type="compositionally biased region" description="Polar residues" evidence="3">
    <location>
        <begin position="1064"/>
        <end position="1087"/>
    </location>
</feature>
<evidence type="ECO:0000313" key="7">
    <source>
        <dbReference type="Proteomes" id="UP001208570"/>
    </source>
</evidence>
<feature type="region of interest" description="Disordered" evidence="3">
    <location>
        <begin position="144"/>
        <end position="180"/>
    </location>
</feature>
<feature type="compositionally biased region" description="Low complexity" evidence="3">
    <location>
        <begin position="1415"/>
        <end position="1434"/>
    </location>
</feature>
<keyword evidence="1" id="KW-0770">Synapse</keyword>
<dbReference type="InterPro" id="IPR001660">
    <property type="entry name" value="SAM"/>
</dbReference>
<dbReference type="SMART" id="SM00454">
    <property type="entry name" value="SAM"/>
    <property type="match status" value="1"/>
</dbReference>
<feature type="compositionally biased region" description="Polar residues" evidence="3">
    <location>
        <begin position="1338"/>
        <end position="1374"/>
    </location>
</feature>
<feature type="compositionally biased region" description="Polar residues" evidence="3">
    <location>
        <begin position="1102"/>
        <end position="1111"/>
    </location>
</feature>
<dbReference type="Pfam" id="PF00536">
    <property type="entry name" value="SAM_1"/>
    <property type="match status" value="1"/>
</dbReference>
<feature type="region of interest" description="Disordered" evidence="3">
    <location>
        <begin position="1051"/>
        <end position="1115"/>
    </location>
</feature>
<feature type="region of interest" description="Disordered" evidence="3">
    <location>
        <begin position="1409"/>
        <end position="1434"/>
    </location>
</feature>
<feature type="region of interest" description="Disordered" evidence="3">
    <location>
        <begin position="1586"/>
        <end position="1640"/>
    </location>
</feature>
<feature type="region of interest" description="Disordered" evidence="3">
    <location>
        <begin position="904"/>
        <end position="1024"/>
    </location>
</feature>
<comment type="caution">
    <text evidence="6">The sequence shown here is derived from an EMBL/GenBank/DDBJ whole genome shotgun (WGS) entry which is preliminary data.</text>
</comment>
<proteinExistence type="predicted"/>
<dbReference type="SUPFAM" id="SSF50156">
    <property type="entry name" value="PDZ domain-like"/>
    <property type="match status" value="1"/>
</dbReference>
<feature type="region of interest" description="Disordered" evidence="3">
    <location>
        <begin position="1338"/>
        <end position="1384"/>
    </location>
</feature>
<keyword evidence="7" id="KW-1185">Reference proteome</keyword>
<dbReference type="GO" id="GO:0043197">
    <property type="term" value="C:dendritic spine"/>
    <property type="evidence" value="ECO:0007669"/>
    <property type="project" value="TreeGrafter"/>
</dbReference>
<dbReference type="InterPro" id="IPR001478">
    <property type="entry name" value="PDZ"/>
</dbReference>
<feature type="compositionally biased region" description="Basic and acidic residues" evidence="3">
    <location>
        <begin position="216"/>
        <end position="225"/>
    </location>
</feature>
<dbReference type="Gene3D" id="2.30.42.10">
    <property type="match status" value="2"/>
</dbReference>
<dbReference type="EMBL" id="JAODUP010000087">
    <property type="protein sequence ID" value="KAK2163027.1"/>
    <property type="molecule type" value="Genomic_DNA"/>
</dbReference>
<evidence type="ECO:0008006" key="8">
    <source>
        <dbReference type="Google" id="ProtNLM"/>
    </source>
</evidence>
<evidence type="ECO:0000259" key="4">
    <source>
        <dbReference type="PROSITE" id="PS50105"/>
    </source>
</evidence>
<feature type="compositionally biased region" description="Pro residues" evidence="3">
    <location>
        <begin position="1157"/>
        <end position="1173"/>
    </location>
</feature>
<dbReference type="InterPro" id="IPR013761">
    <property type="entry name" value="SAM/pointed_sf"/>
</dbReference>
<evidence type="ECO:0000313" key="6">
    <source>
        <dbReference type="EMBL" id="KAK2163027.1"/>
    </source>
</evidence>
<evidence type="ECO:0000256" key="1">
    <source>
        <dbReference type="ARBA" id="ARBA00023018"/>
    </source>
</evidence>
<feature type="compositionally biased region" description="Polar residues" evidence="3">
    <location>
        <begin position="967"/>
        <end position="984"/>
    </location>
</feature>
<name>A0AAD9NAF7_9ANNE</name>
<feature type="compositionally biased region" description="Polar residues" evidence="3">
    <location>
        <begin position="1294"/>
        <end position="1312"/>
    </location>
</feature>
<feature type="compositionally biased region" description="Polar residues" evidence="3">
    <location>
        <begin position="367"/>
        <end position="377"/>
    </location>
</feature>
<dbReference type="InterPro" id="IPR051569">
    <property type="entry name" value="SHANK"/>
</dbReference>
<dbReference type="Gene3D" id="1.10.150.50">
    <property type="entry name" value="Transcription Factor, Ets-1"/>
    <property type="match status" value="1"/>
</dbReference>
<feature type="compositionally biased region" description="Pro residues" evidence="3">
    <location>
        <begin position="870"/>
        <end position="881"/>
    </location>
</feature>
<evidence type="ECO:0000256" key="2">
    <source>
        <dbReference type="ARBA" id="ARBA00034105"/>
    </source>
</evidence>